<dbReference type="Proteomes" id="UP000178811">
    <property type="component" value="Unassembled WGS sequence"/>
</dbReference>
<comment type="function">
    <text evidence="1">Catalyzes the hydrolysis of UDP-3-O-myristoyl-N-acetylglucosamine to form UDP-3-O-myristoylglucosamine and acetate, the committed step in lipid A biosynthesis.</text>
</comment>
<dbReference type="InterPro" id="IPR004463">
    <property type="entry name" value="UDP-acyl_GlcNac_deAcase"/>
</dbReference>
<evidence type="ECO:0000256" key="1">
    <source>
        <dbReference type="ARBA" id="ARBA00002923"/>
    </source>
</evidence>
<evidence type="ECO:0000313" key="3">
    <source>
        <dbReference type="Proteomes" id="UP000178811"/>
    </source>
</evidence>
<dbReference type="AlphaFoldDB" id="A0A1F6EXM6"/>
<dbReference type="GO" id="GO:0103117">
    <property type="term" value="F:UDP-3-O-acyl-N-acetylglucosamine deacetylase activity"/>
    <property type="evidence" value="ECO:0007669"/>
    <property type="project" value="InterPro"/>
</dbReference>
<dbReference type="EMBL" id="MFLW01000013">
    <property type="protein sequence ID" value="OGG78346.1"/>
    <property type="molecule type" value="Genomic_DNA"/>
</dbReference>
<dbReference type="Gene3D" id="3.30.1700.10">
    <property type="entry name" value="lpxc deacetylase, domain 2"/>
    <property type="match status" value="1"/>
</dbReference>
<organism evidence="2 3">
    <name type="scientific">Candidatus Kaiserbacteria bacterium RIFCSPLOWO2_01_FULL_52_12b</name>
    <dbReference type="NCBI Taxonomy" id="1798509"/>
    <lineage>
        <taxon>Bacteria</taxon>
        <taxon>Candidatus Kaiseribacteriota</taxon>
    </lineage>
</organism>
<dbReference type="Pfam" id="PF03331">
    <property type="entry name" value="LpxC"/>
    <property type="match status" value="1"/>
</dbReference>
<evidence type="ECO:0008006" key="4">
    <source>
        <dbReference type="Google" id="ProtNLM"/>
    </source>
</evidence>
<dbReference type="GO" id="GO:0009245">
    <property type="term" value="P:lipid A biosynthetic process"/>
    <property type="evidence" value="ECO:0007669"/>
    <property type="project" value="InterPro"/>
</dbReference>
<sequence>MKLPSGRVVPLSSMHLETRGILHSLVLRCQGFALRIPEHLLGLIFALGLDGVLIAPENFRLPYNGTAEPYWNAVEPAHRDAGNLTWYTPPESFEVVISRERWVQFLPAKPGCRSLRYEISVGYPELGEMTIRGVVGEKTHHDQLFTARPYSSRSHMAIAGIARKCGWPHGDIGVRPAPKSAREREGVLEETCWHRQLDLLGAFMTLCPPGSRIAGTILSHRAGHVLDVELVKKMLAMRKKWVRV</sequence>
<reference evidence="2 3" key="1">
    <citation type="journal article" date="2016" name="Nat. Commun.">
        <title>Thousands of microbial genomes shed light on interconnected biogeochemical processes in an aquifer system.</title>
        <authorList>
            <person name="Anantharaman K."/>
            <person name="Brown C.T."/>
            <person name="Hug L.A."/>
            <person name="Sharon I."/>
            <person name="Castelle C.J."/>
            <person name="Probst A.J."/>
            <person name="Thomas B.C."/>
            <person name="Singh A."/>
            <person name="Wilkins M.J."/>
            <person name="Karaoz U."/>
            <person name="Brodie E.L."/>
            <person name="Williams K.H."/>
            <person name="Hubbard S.S."/>
            <person name="Banfield J.F."/>
        </authorList>
    </citation>
    <scope>NUCLEOTIDE SEQUENCE [LARGE SCALE GENOMIC DNA]</scope>
</reference>
<gene>
    <name evidence="2" type="ORF">A3A36_01510</name>
</gene>
<protein>
    <recommendedName>
        <fullName evidence="4">UDP-3-O-acyl-N-acetylglucosamine deacetylase</fullName>
    </recommendedName>
</protein>
<dbReference type="GO" id="GO:0016020">
    <property type="term" value="C:membrane"/>
    <property type="evidence" value="ECO:0007669"/>
    <property type="project" value="GOC"/>
</dbReference>
<evidence type="ECO:0000313" key="2">
    <source>
        <dbReference type="EMBL" id="OGG78346.1"/>
    </source>
</evidence>
<proteinExistence type="predicted"/>
<name>A0A1F6EXM6_9BACT</name>
<dbReference type="InterPro" id="IPR011334">
    <property type="entry name" value="UDP-acyl_GlcNac_deAcase_C"/>
</dbReference>
<comment type="caution">
    <text evidence="2">The sequence shown here is derived from an EMBL/GenBank/DDBJ whole genome shotgun (WGS) entry which is preliminary data.</text>
</comment>
<accession>A0A1F6EXM6</accession>